<evidence type="ECO:0000313" key="1">
    <source>
        <dbReference type="EMBL" id="KAI7951827.1"/>
    </source>
</evidence>
<reference evidence="2" key="1">
    <citation type="journal article" date="2018" name="BMC Genomics">
        <title>Genomic insights into host adaptation between the wheat stripe rust pathogen (Puccinia striiformis f. sp. tritici) and the barley stripe rust pathogen (Puccinia striiformis f. sp. hordei).</title>
        <authorList>
            <person name="Xia C."/>
            <person name="Wang M."/>
            <person name="Yin C."/>
            <person name="Cornejo O.E."/>
            <person name="Hulbert S.H."/>
            <person name="Chen X."/>
        </authorList>
    </citation>
    <scope>NUCLEOTIDE SEQUENCE [LARGE SCALE GENOMIC DNA]</scope>
    <source>
        <strain evidence="2">93-210</strain>
    </source>
</reference>
<keyword evidence="2" id="KW-1185">Reference proteome</keyword>
<comment type="caution">
    <text evidence="1">The sequence shown here is derived from an EMBL/GenBank/DDBJ whole genome shotgun (WGS) entry which is preliminary data.</text>
</comment>
<reference evidence="2" key="2">
    <citation type="journal article" date="2018" name="Mol. Plant Microbe Interact.">
        <title>Genome sequence resources for the wheat stripe rust pathogen (Puccinia striiformis f. sp. tritici) and the barley stripe rust pathogen (Puccinia striiformis f. sp. hordei).</title>
        <authorList>
            <person name="Xia C."/>
            <person name="Wang M."/>
            <person name="Yin C."/>
            <person name="Cornejo O.E."/>
            <person name="Hulbert S.H."/>
            <person name="Chen X."/>
        </authorList>
    </citation>
    <scope>NUCLEOTIDE SEQUENCE [LARGE SCALE GENOMIC DNA]</scope>
    <source>
        <strain evidence="2">93-210</strain>
    </source>
</reference>
<dbReference type="Proteomes" id="UP001060170">
    <property type="component" value="Chromosome 7"/>
</dbReference>
<proteinExistence type="predicted"/>
<protein>
    <submittedName>
        <fullName evidence="1">Uncharacterized protein</fullName>
    </submittedName>
</protein>
<dbReference type="EMBL" id="CM045871">
    <property type="protein sequence ID" value="KAI7951827.1"/>
    <property type="molecule type" value="Genomic_DNA"/>
</dbReference>
<name>A0ACC0EE78_9BASI</name>
<gene>
    <name evidence="1" type="ORF">MJO28_007511</name>
</gene>
<accession>A0ACC0EE78</accession>
<reference evidence="1 2" key="3">
    <citation type="journal article" date="2022" name="Microbiol. Spectr.">
        <title>Folding features and dynamics of 3D genome architecture in plant fungal pathogens.</title>
        <authorList>
            <person name="Xia C."/>
        </authorList>
    </citation>
    <scope>NUCLEOTIDE SEQUENCE [LARGE SCALE GENOMIC DNA]</scope>
    <source>
        <strain evidence="1 2">93-210</strain>
    </source>
</reference>
<sequence length="403" mass="46623">MANISNLPNEALELIFQAILSQNTRYDLVTHEKKFARPMREFRSVCRRWSNLITDRHLYQTLIFRRGTRAMQFINLQKESLRLPFSDVRPKCQVLAIDRLWTCGAPLVRDYDMLTPLHLVELVELFKDTIVELELEFTASLWLPTSTIQAIGRIKNLHTLRLSYDQERAYISSSDEEEIGRHHDPDFFCSLLSAAQGLKCLDIGMFYARNIPQILASDLGRFQLPNITHLAGGEHSPAKLVFSLAAALKPTLTMLSIFQPICQDDRRSIPRTFKILEAQLQGLHIEDPDVLDLTSHFKLSSLRLLRIDSYIEGWEDHSEMDMFLDAPIEILVLGSRIQTHLEDPEQTLLLDLLDKFRSLRRLVFCEMDSNFSLPEDSMRACRDHQVRCLYRDCSSLSELMVSR</sequence>
<organism evidence="1 2">
    <name type="scientific">Puccinia striiformis f. sp. tritici</name>
    <dbReference type="NCBI Taxonomy" id="168172"/>
    <lineage>
        <taxon>Eukaryota</taxon>
        <taxon>Fungi</taxon>
        <taxon>Dikarya</taxon>
        <taxon>Basidiomycota</taxon>
        <taxon>Pucciniomycotina</taxon>
        <taxon>Pucciniomycetes</taxon>
        <taxon>Pucciniales</taxon>
        <taxon>Pucciniaceae</taxon>
        <taxon>Puccinia</taxon>
    </lineage>
</organism>
<evidence type="ECO:0000313" key="2">
    <source>
        <dbReference type="Proteomes" id="UP001060170"/>
    </source>
</evidence>